<sequence>MNTSRALLLLSALLLAGCNQAPGPTTQNPPPVTVAATRVTVTVKIPRAADPAAIAPQYVSSSTTQIRIRIGGTDQTLPVTTGSDHCVTGAEGTTCTFTLSLKVAAGNDLTLTVDALDSKLTVLATASKTVSVNLGQDNPLSITLTGVAAGASYTFTDRAAEVTNGSGTTDLDRGGDYALGVALTDPSGQIIVDPGRPDDLLCSSNAAFVVAATGRGRYTLTAPEPTGQDQTTTLSVVTGDNCGAGTVLTSGSVRVPAETLSLTLDTSSPVAGSSVLATAALRTGRGNPLPISGRSVAFVTTNGTVTTPVTTGAAGTARTTVVTSPAVGSGTVTATSDGVSQSATFTSVAGQPAGVTSTLVFTPDSVKVEATTTLTLTLKDANGNPVTATPVISGPAGATVTATSSSGNVYTYSVTAPSTPGKVTFDARVNGTLVSQADLMVSAYPLVVKDGSTSLSAGARYDFASAAAKTFTVQEDHYSGSFSAASSNTGVATASLSGGTLTVTPVGVGISTITVQDTNGQSFTFDVTVTAVTITIN</sequence>
<feature type="signal peptide" evidence="1">
    <location>
        <begin position="1"/>
        <end position="21"/>
    </location>
</feature>
<feature type="domain" description="Invasin" evidence="2">
    <location>
        <begin position="356"/>
        <end position="436"/>
    </location>
</feature>
<protein>
    <recommendedName>
        <fullName evidence="2">Invasin domain-containing protein</fullName>
    </recommendedName>
</protein>
<keyword evidence="4" id="KW-1185">Reference proteome</keyword>
<dbReference type="PROSITE" id="PS51257">
    <property type="entry name" value="PROKAR_LIPOPROTEIN"/>
    <property type="match status" value="1"/>
</dbReference>
<name>A0ABR6MNL7_9DEIO</name>
<evidence type="ECO:0000259" key="2">
    <source>
        <dbReference type="Pfam" id="PF09134"/>
    </source>
</evidence>
<comment type="caution">
    <text evidence="3">The sequence shown here is derived from an EMBL/GenBank/DDBJ whole genome shotgun (WGS) entry which is preliminary data.</text>
</comment>
<proteinExistence type="predicted"/>
<dbReference type="InterPro" id="IPR013783">
    <property type="entry name" value="Ig-like_fold"/>
</dbReference>
<dbReference type="SUPFAM" id="SSF49373">
    <property type="entry name" value="Invasin/intimin cell-adhesion fragments"/>
    <property type="match status" value="3"/>
</dbReference>
<accession>A0ABR6MNL7</accession>
<evidence type="ECO:0000313" key="3">
    <source>
        <dbReference type="EMBL" id="MBB5293538.1"/>
    </source>
</evidence>
<organism evidence="3 4">
    <name type="scientific">Deinococcus metallilatus</name>
    <dbReference type="NCBI Taxonomy" id="1211322"/>
    <lineage>
        <taxon>Bacteria</taxon>
        <taxon>Thermotogati</taxon>
        <taxon>Deinococcota</taxon>
        <taxon>Deinococci</taxon>
        <taxon>Deinococcales</taxon>
        <taxon>Deinococcaceae</taxon>
        <taxon>Deinococcus</taxon>
    </lineage>
</organism>
<dbReference type="Gene3D" id="2.60.40.1080">
    <property type="match status" value="1"/>
</dbReference>
<dbReference type="EMBL" id="JACHFV010000001">
    <property type="protein sequence ID" value="MBB5293538.1"/>
    <property type="molecule type" value="Genomic_DNA"/>
</dbReference>
<dbReference type="InterPro" id="IPR008964">
    <property type="entry name" value="Invasin/intimin_cell_adhesion"/>
</dbReference>
<dbReference type="InterPro" id="IPR015217">
    <property type="entry name" value="Invasin_dom_3"/>
</dbReference>
<dbReference type="Proteomes" id="UP000536909">
    <property type="component" value="Unassembled WGS sequence"/>
</dbReference>
<feature type="chain" id="PRO_5046735779" description="Invasin domain-containing protein" evidence="1">
    <location>
        <begin position="22"/>
        <end position="537"/>
    </location>
</feature>
<gene>
    <name evidence="3" type="ORF">HNQ10_000351</name>
</gene>
<dbReference type="Pfam" id="PF09134">
    <property type="entry name" value="Invasin_D3"/>
    <property type="match status" value="1"/>
</dbReference>
<dbReference type="RefSeq" id="WP_129117226.1">
    <property type="nucleotide sequence ID" value="NZ_BSUI01000012.1"/>
</dbReference>
<dbReference type="Gene3D" id="2.60.40.10">
    <property type="entry name" value="Immunoglobulins"/>
    <property type="match status" value="2"/>
</dbReference>
<evidence type="ECO:0000256" key="1">
    <source>
        <dbReference type="SAM" id="SignalP"/>
    </source>
</evidence>
<reference evidence="3 4" key="1">
    <citation type="submission" date="2020-08" db="EMBL/GenBank/DDBJ databases">
        <title>Genomic Encyclopedia of Type Strains, Phase IV (KMG-IV): sequencing the most valuable type-strain genomes for metagenomic binning, comparative biology and taxonomic classification.</title>
        <authorList>
            <person name="Goeker M."/>
        </authorList>
    </citation>
    <scope>NUCLEOTIDE SEQUENCE [LARGE SCALE GENOMIC DNA]</scope>
    <source>
        <strain evidence="3 4">DSM 105434</strain>
    </source>
</reference>
<evidence type="ECO:0000313" key="4">
    <source>
        <dbReference type="Proteomes" id="UP000536909"/>
    </source>
</evidence>
<keyword evidence="1" id="KW-0732">Signal</keyword>